<evidence type="ECO:0000256" key="2">
    <source>
        <dbReference type="ARBA" id="ARBA00022723"/>
    </source>
</evidence>
<gene>
    <name evidence="6" type="ordered locus">Sph21_5061</name>
</gene>
<dbReference type="HOGENOM" id="CLU_006332_11_1_10"/>
<accession>F4CBY0</accession>
<dbReference type="CDD" id="cd16025">
    <property type="entry name" value="PAS_like"/>
    <property type="match status" value="1"/>
</dbReference>
<dbReference type="PANTHER" id="PTHR42693">
    <property type="entry name" value="ARYLSULFATASE FAMILY MEMBER"/>
    <property type="match status" value="1"/>
</dbReference>
<keyword evidence="4" id="KW-0106">Calcium</keyword>
<dbReference type="InterPro" id="IPR050738">
    <property type="entry name" value="Sulfatase"/>
</dbReference>
<dbReference type="PATRIC" id="fig|743722.3.peg.5367"/>
<dbReference type="SUPFAM" id="SSF53649">
    <property type="entry name" value="Alkaline phosphatase-like"/>
    <property type="match status" value="1"/>
</dbReference>
<dbReference type="InterPro" id="IPR000917">
    <property type="entry name" value="Sulfatase_N"/>
</dbReference>
<evidence type="ECO:0000256" key="4">
    <source>
        <dbReference type="ARBA" id="ARBA00022837"/>
    </source>
</evidence>
<reference evidence="6" key="1">
    <citation type="submission" date="2011-03" db="EMBL/GenBank/DDBJ databases">
        <title>Complete sequence of Sphingobacterium sp. 21.</title>
        <authorList>
            <consortium name="US DOE Joint Genome Institute"/>
            <person name="Lucas S."/>
            <person name="Copeland A."/>
            <person name="Lapidus A."/>
            <person name="Cheng J.-F."/>
            <person name="Goodwin L."/>
            <person name="Pitluck S."/>
            <person name="Davenport K."/>
            <person name="Detter J.C."/>
            <person name="Han C."/>
            <person name="Tapia R."/>
            <person name="Land M."/>
            <person name="Hauser L."/>
            <person name="Kyrpides N."/>
            <person name="Ivanova N."/>
            <person name="Ovchinnikova G."/>
            <person name="Pagani I."/>
            <person name="Siebers A.K."/>
            <person name="Allgaier M."/>
            <person name="Thelen M.P."/>
            <person name="Hugenholtz P."/>
            <person name="Woyke T."/>
        </authorList>
    </citation>
    <scope>NUCLEOTIDE SEQUENCE</scope>
    <source>
        <strain evidence="6">21</strain>
    </source>
</reference>
<dbReference type="OrthoDB" id="9803751at2"/>
<evidence type="ECO:0000256" key="3">
    <source>
        <dbReference type="ARBA" id="ARBA00022801"/>
    </source>
</evidence>
<organism evidence="6">
    <name type="scientific">Sphingobacterium sp. (strain 21)</name>
    <dbReference type="NCBI Taxonomy" id="743722"/>
    <lineage>
        <taxon>Bacteria</taxon>
        <taxon>Pseudomonadati</taxon>
        <taxon>Bacteroidota</taxon>
        <taxon>Sphingobacteriia</taxon>
        <taxon>Sphingobacteriales</taxon>
        <taxon>Sphingobacteriaceae</taxon>
        <taxon>Sphingobacterium</taxon>
    </lineage>
</organism>
<feature type="domain" description="Sulfatase N-terminal" evidence="5">
    <location>
        <begin position="50"/>
        <end position="472"/>
    </location>
</feature>
<name>F4CBY0_SPHS2</name>
<keyword evidence="3 6" id="KW-0378">Hydrolase</keyword>
<protein>
    <submittedName>
        <fullName evidence="6">Arylsulfatase</fullName>
        <ecNumber evidence="6">3.1.6.1</ecNumber>
    </submittedName>
</protein>
<dbReference type="InterPro" id="IPR017850">
    <property type="entry name" value="Alkaline_phosphatase_core_sf"/>
</dbReference>
<dbReference type="PROSITE" id="PS00149">
    <property type="entry name" value="SULFATASE_2"/>
    <property type="match status" value="1"/>
</dbReference>
<dbReference type="EMBL" id="CP002584">
    <property type="protein sequence ID" value="ADZ81553.1"/>
    <property type="molecule type" value="Genomic_DNA"/>
</dbReference>
<dbReference type="Gene3D" id="3.40.720.10">
    <property type="entry name" value="Alkaline Phosphatase, subunit A"/>
    <property type="match status" value="1"/>
</dbReference>
<dbReference type="eggNOG" id="COG3119">
    <property type="taxonomic scope" value="Bacteria"/>
</dbReference>
<dbReference type="InterPro" id="IPR024607">
    <property type="entry name" value="Sulfatase_CS"/>
</dbReference>
<comment type="similarity">
    <text evidence="1">Belongs to the sulfatase family.</text>
</comment>
<dbReference type="Pfam" id="PF00884">
    <property type="entry name" value="Sulfatase"/>
    <property type="match status" value="1"/>
</dbReference>
<dbReference type="Gene3D" id="3.30.1120.10">
    <property type="match status" value="1"/>
</dbReference>
<dbReference type="GO" id="GO:0004065">
    <property type="term" value="F:arylsulfatase activity"/>
    <property type="evidence" value="ECO:0007669"/>
    <property type="project" value="UniProtKB-EC"/>
</dbReference>
<dbReference type="PANTHER" id="PTHR42693:SF53">
    <property type="entry name" value="ENDO-4-O-SULFATASE"/>
    <property type="match status" value="1"/>
</dbReference>
<dbReference type="KEGG" id="shg:Sph21_5061"/>
<evidence type="ECO:0000313" key="6">
    <source>
        <dbReference type="EMBL" id="ADZ81553.1"/>
    </source>
</evidence>
<keyword evidence="2" id="KW-0479">Metal-binding</keyword>
<proteinExistence type="inferred from homology"/>
<dbReference type="FunFam" id="3.40.720.10:FF:000047">
    <property type="entry name" value="Arylsulfatase"/>
    <property type="match status" value="1"/>
</dbReference>
<dbReference type="GO" id="GO:0046872">
    <property type="term" value="F:metal ion binding"/>
    <property type="evidence" value="ECO:0007669"/>
    <property type="project" value="UniProtKB-KW"/>
</dbReference>
<sequence>MCATDDSVFRLTLLLQTNHTLMAFFRHAKILCLLFIWLIYAAGVSAQNKPNIIIVMADDLGFSDIGCYGGEIKTPNLDRLASHGLRMTSFYNASRCCPTRASLLTGQYPHTAGIGNMTSDQGQPGYRGFLQPNVVTIAQVLKGAGYQTGMVGKWHVSETEPLPTKEEQLAWLDHQITNRDFSDTLSYPVHKGFDKYYGNIWGVVDYFDPFSLVNGTRPIQSVPKDFYYTNAIGDSTASYIRQFAQKEVPFFMYVAFTAPHWPLQALESDIRKYENTYKKGWNYIREKRYQKMLKLGLIKPNQVKLSRFMTPERGWEKNADSLWDARAMAVHAAMVDRLDQNIGKMMDALQKSGQLDNTLIVFLSDNGASPEQPAKFGPGFDRSGTTRDSRKISFSVNKDVMPGPQTTHFGIGPEWANVSCTPFRYWKSKEHEGGIATPFIAYWPNKIKAQNKISDEPAHIIDLMSTCTDIAGAIYPETFEGHRITPTPGKSLLPLWTGKQKAHLHDELFWEHNGAAALRQGNWKIVRVDINAPWELYDLAKDRSETQNLSATYPQRMEAMKKKWEELANRYSVFPKP</sequence>
<evidence type="ECO:0000259" key="5">
    <source>
        <dbReference type="Pfam" id="PF00884"/>
    </source>
</evidence>
<dbReference type="EC" id="3.1.6.1" evidence="6"/>
<dbReference type="STRING" id="743722.Sph21_5061"/>
<dbReference type="AlphaFoldDB" id="F4CBY0"/>
<evidence type="ECO:0000256" key="1">
    <source>
        <dbReference type="ARBA" id="ARBA00008779"/>
    </source>
</evidence>